<dbReference type="PROSITE" id="PS00331">
    <property type="entry name" value="MALIC_ENZYMES"/>
    <property type="match status" value="1"/>
</dbReference>
<evidence type="ECO:0000256" key="2">
    <source>
        <dbReference type="ARBA" id="ARBA00001946"/>
    </source>
</evidence>
<keyword evidence="11" id="KW-1185">Reference proteome</keyword>
<dbReference type="CDD" id="cd05311">
    <property type="entry name" value="NAD_bind_2_malic_enz"/>
    <property type="match status" value="1"/>
</dbReference>
<keyword evidence="6 10" id="KW-0560">Oxidoreductase</keyword>
<comment type="similarity">
    <text evidence="3">In the N-terminal section; belongs to the malic enzymes family.</text>
</comment>
<protein>
    <submittedName>
        <fullName evidence="10">NADP-dependent malic enzyme</fullName>
        <ecNumber evidence="10">1.1.1.40</ecNumber>
    </submittedName>
</protein>
<sequence length="768" mass="84634">MSKQSKRREALLYHAKPKPGKIQVVPTKKYATQRDLSLAYSPGVAEPCLEIEKNKENVYKYTAKGNLVAVISNGTAVLGLGNIGPEASKPVMEGKGLLFKIFADIDVFDIEVDTENIDAFVETVKNIAPTFGGINLEDIKAPEAFEIERRLKEELDIPVMHDDQHGTAIISAAALLNALELAKKKIGKVKIVISGAGAAAVSCTKLYKAFGAKAENIVMLDSKGVIRKDREGLTEEKAEFATARKIDTLDQAMKDADVFVGLSIADIVTPKMLKSMAKKPIVFAMANPDPEIEYELACATRDDIIMATGRSDHPNQVNNVLGFPFIFRGALDVRATKINEAMKMAAVKALADLAKEPVPEQVNIAYGETRLNFGKDYIIPKPFDPRLIATVPPAVAKAAMESGVATAPITDWEGYKDALYERMGSDNKIIRLLLNRAKTNPKRIVFAEADQLDVLKAAQIVHEEGIGIPVLLGRKEIILELMEQLDYDAEVEIIDPKSDEQKDKLNHYAEMYWKNRRRSGITLYDAQGMMRLRNYYASMMLVEGDVDCMISGYSRSYPSVVRPVLETIGTFEGVSKVATTNLMLTKRGPLFLSDTSINIDPTAKELAKIAQMTNYTMKMFGMEPVIAMISYANFGSSKDPHASKVRDAVSILHKAVPDMHVDGELQTDFALNPEMLQKKFPFSKLAGKKVNALIFPNLDSANSNYKLLKELNNVESIGPIMLGMRKPVHILQLGASVEEIVHMAAVAVVDAQQKEKRAKEAAKQTKSR</sequence>
<dbReference type="SMART" id="SM00919">
    <property type="entry name" value="Malic_M"/>
    <property type="match status" value="1"/>
</dbReference>
<dbReference type="InterPro" id="IPR042112">
    <property type="entry name" value="P_AcTrfase_dom2"/>
</dbReference>
<dbReference type="InterPro" id="IPR015884">
    <property type="entry name" value="Malic_enzyme_CS"/>
</dbReference>
<dbReference type="InterPro" id="IPR037062">
    <property type="entry name" value="Malic_N_dom_sf"/>
</dbReference>
<dbReference type="Gene3D" id="3.40.50.720">
    <property type="entry name" value="NAD(P)-binding Rossmann-like Domain"/>
    <property type="match status" value="1"/>
</dbReference>
<dbReference type="SUPFAM" id="SSF51735">
    <property type="entry name" value="NAD(P)-binding Rossmann-fold domains"/>
    <property type="match status" value="1"/>
</dbReference>
<comment type="cofactor">
    <cofactor evidence="1">
        <name>Mn(2+)</name>
        <dbReference type="ChEBI" id="CHEBI:29035"/>
    </cofactor>
</comment>
<dbReference type="InterPro" id="IPR042113">
    <property type="entry name" value="P_AcTrfase_dom1"/>
</dbReference>
<proteinExistence type="inferred from homology"/>
<name>A0ABW2MUS6_9FLAO</name>
<dbReference type="InterPro" id="IPR012188">
    <property type="entry name" value="ME_PTA"/>
</dbReference>
<dbReference type="InterPro" id="IPR012302">
    <property type="entry name" value="Malic_NAD-bd"/>
</dbReference>
<dbReference type="InterPro" id="IPR046346">
    <property type="entry name" value="Aminoacid_DH-like_N_sf"/>
</dbReference>
<dbReference type="Gene3D" id="3.40.50.10380">
    <property type="entry name" value="Malic enzyme, N-terminal domain"/>
    <property type="match status" value="1"/>
</dbReference>
<dbReference type="SMART" id="SM01274">
    <property type="entry name" value="malic"/>
    <property type="match status" value="1"/>
</dbReference>
<evidence type="ECO:0000313" key="11">
    <source>
        <dbReference type="Proteomes" id="UP001596415"/>
    </source>
</evidence>
<comment type="similarity">
    <text evidence="4">In the C-terminal section; belongs to the phosphate acetyltransferase and butyryltransferase family.</text>
</comment>
<dbReference type="Pfam" id="PF01515">
    <property type="entry name" value="PTA_PTB"/>
    <property type="match status" value="1"/>
</dbReference>
<dbReference type="EMBL" id="JBHTBN010000004">
    <property type="protein sequence ID" value="MFC7357954.1"/>
    <property type="molecule type" value="Genomic_DNA"/>
</dbReference>
<evidence type="ECO:0000259" key="9">
    <source>
        <dbReference type="SMART" id="SM01274"/>
    </source>
</evidence>
<dbReference type="InterPro" id="IPR045213">
    <property type="entry name" value="Malic_NAD-bd_bact_type"/>
</dbReference>
<dbReference type="GO" id="GO:0004473">
    <property type="term" value="F:malate dehydrogenase (decarboxylating) (NADP+) activity"/>
    <property type="evidence" value="ECO:0007669"/>
    <property type="project" value="UniProtKB-EC"/>
</dbReference>
<dbReference type="PANTHER" id="PTHR43237">
    <property type="entry name" value="NADP-DEPENDENT MALIC ENZYME"/>
    <property type="match status" value="1"/>
</dbReference>
<evidence type="ECO:0000256" key="1">
    <source>
        <dbReference type="ARBA" id="ARBA00001936"/>
    </source>
</evidence>
<evidence type="ECO:0000313" key="10">
    <source>
        <dbReference type="EMBL" id="MFC7357954.1"/>
    </source>
</evidence>
<dbReference type="Gene3D" id="3.40.50.10950">
    <property type="match status" value="1"/>
</dbReference>
<dbReference type="PIRSF" id="PIRSF036684">
    <property type="entry name" value="ME_PTA"/>
    <property type="match status" value="1"/>
</dbReference>
<dbReference type="InterPro" id="IPR036291">
    <property type="entry name" value="NAD(P)-bd_dom_sf"/>
</dbReference>
<dbReference type="Proteomes" id="UP001596415">
    <property type="component" value="Unassembled WGS sequence"/>
</dbReference>
<dbReference type="InterPro" id="IPR051674">
    <property type="entry name" value="Malate_Decarboxylase"/>
</dbReference>
<evidence type="ECO:0000256" key="7">
    <source>
        <dbReference type="ARBA" id="ARBA00023268"/>
    </source>
</evidence>
<evidence type="ECO:0000256" key="3">
    <source>
        <dbReference type="ARBA" id="ARBA00007686"/>
    </source>
</evidence>
<dbReference type="EC" id="1.1.1.40" evidence="10"/>
<dbReference type="RefSeq" id="WP_380217830.1">
    <property type="nucleotide sequence ID" value="NZ_JBHTBN010000004.1"/>
</dbReference>
<gene>
    <name evidence="10" type="ORF">ACFQO1_09665</name>
</gene>
<evidence type="ECO:0000256" key="5">
    <source>
        <dbReference type="ARBA" id="ARBA00022723"/>
    </source>
</evidence>
<keyword evidence="7" id="KW-0511">Multifunctional enzyme</keyword>
<dbReference type="Pfam" id="PF03949">
    <property type="entry name" value="Malic_M"/>
    <property type="match status" value="1"/>
</dbReference>
<dbReference type="SUPFAM" id="SSF53659">
    <property type="entry name" value="Isocitrate/Isopropylmalate dehydrogenase-like"/>
    <property type="match status" value="1"/>
</dbReference>
<dbReference type="PANTHER" id="PTHR43237:SF4">
    <property type="entry name" value="NADP-DEPENDENT MALIC ENZYME"/>
    <property type="match status" value="1"/>
</dbReference>
<dbReference type="Gene3D" id="3.40.50.10750">
    <property type="entry name" value="Isocitrate/Isopropylmalate dehydrogenase-like"/>
    <property type="match status" value="1"/>
</dbReference>
<dbReference type="InterPro" id="IPR012301">
    <property type="entry name" value="Malic_N_dom"/>
</dbReference>
<organism evidence="10 11">
    <name type="scientific">Jejudonia soesokkakensis</name>
    <dbReference type="NCBI Taxonomy" id="1323432"/>
    <lineage>
        <taxon>Bacteria</taxon>
        <taxon>Pseudomonadati</taxon>
        <taxon>Bacteroidota</taxon>
        <taxon>Flavobacteriia</taxon>
        <taxon>Flavobacteriales</taxon>
        <taxon>Flavobacteriaceae</taxon>
        <taxon>Jejudonia</taxon>
    </lineage>
</organism>
<comment type="cofactor">
    <cofactor evidence="2">
        <name>Mg(2+)</name>
        <dbReference type="ChEBI" id="CHEBI:18420"/>
    </cofactor>
</comment>
<feature type="domain" description="Malic enzyme NAD-binding" evidence="8">
    <location>
        <begin position="164"/>
        <end position="400"/>
    </location>
</feature>
<comment type="caution">
    <text evidence="10">The sequence shown here is derived from an EMBL/GenBank/DDBJ whole genome shotgun (WGS) entry which is preliminary data.</text>
</comment>
<evidence type="ECO:0000256" key="6">
    <source>
        <dbReference type="ARBA" id="ARBA00023002"/>
    </source>
</evidence>
<dbReference type="InterPro" id="IPR002505">
    <property type="entry name" value="PTA_PTB"/>
</dbReference>
<dbReference type="SUPFAM" id="SSF53223">
    <property type="entry name" value="Aminoacid dehydrogenase-like, N-terminal domain"/>
    <property type="match status" value="1"/>
</dbReference>
<accession>A0ABW2MUS6</accession>
<reference evidence="11" key="1">
    <citation type="journal article" date="2019" name="Int. J. Syst. Evol. Microbiol.">
        <title>The Global Catalogue of Microorganisms (GCM) 10K type strain sequencing project: providing services to taxonomists for standard genome sequencing and annotation.</title>
        <authorList>
            <consortium name="The Broad Institute Genomics Platform"/>
            <consortium name="The Broad Institute Genome Sequencing Center for Infectious Disease"/>
            <person name="Wu L."/>
            <person name="Ma J."/>
        </authorList>
    </citation>
    <scope>NUCLEOTIDE SEQUENCE [LARGE SCALE GENOMIC DNA]</scope>
    <source>
        <strain evidence="11">CGMCC 1.16306</strain>
    </source>
</reference>
<feature type="domain" description="Malic enzyme N-terminal" evidence="9">
    <location>
        <begin position="19"/>
        <end position="152"/>
    </location>
</feature>
<dbReference type="Pfam" id="PF00390">
    <property type="entry name" value="malic"/>
    <property type="match status" value="1"/>
</dbReference>
<evidence type="ECO:0000259" key="8">
    <source>
        <dbReference type="SMART" id="SM00919"/>
    </source>
</evidence>
<evidence type="ECO:0000256" key="4">
    <source>
        <dbReference type="ARBA" id="ARBA00008756"/>
    </source>
</evidence>
<keyword evidence="5" id="KW-0479">Metal-binding</keyword>